<keyword evidence="3" id="KW-1185">Reference proteome</keyword>
<evidence type="ECO:0000313" key="2">
    <source>
        <dbReference type="EMBL" id="GIL69474.1"/>
    </source>
</evidence>
<accession>A0A8J4BWP2</accession>
<sequence length="229" mass="24503">GFHALCAKNILSYTPEKLIRWVAASVCFVREAVTSGVNMSLRYGKKRKLIVDHEAEKSIYGSFVSAANAVSTLYSQAVQQQRRASAHASRQALERVVTFLLSQNPGSEMVSKAVLLNFLQQEYESIEGGEHLPHVFPAPQLSIVGPGPTVGELQSDHPGCSKSMRGVGGVYYGASGVSPARRQHSGGIDGMDSSDNPMQPLVDPQPPAQQELHGFGPFPGGSAFPPQMG</sequence>
<dbReference type="EMBL" id="BNCP01000001">
    <property type="protein sequence ID" value="GIL69474.1"/>
    <property type="molecule type" value="Genomic_DNA"/>
</dbReference>
<evidence type="ECO:0000256" key="1">
    <source>
        <dbReference type="SAM" id="MobiDB-lite"/>
    </source>
</evidence>
<proteinExistence type="predicted"/>
<protein>
    <submittedName>
        <fullName evidence="2">Uncharacterized protein</fullName>
    </submittedName>
</protein>
<dbReference type="PANTHER" id="PTHR33675:SF1">
    <property type="entry name" value="HOLOCARBOXYLASE SYNTHETASE"/>
    <property type="match status" value="1"/>
</dbReference>
<dbReference type="AlphaFoldDB" id="A0A8J4BWP2"/>
<evidence type="ECO:0000313" key="3">
    <source>
        <dbReference type="Proteomes" id="UP000747110"/>
    </source>
</evidence>
<comment type="caution">
    <text evidence="2">The sequence shown here is derived from an EMBL/GenBank/DDBJ whole genome shotgun (WGS) entry which is preliminary data.</text>
</comment>
<feature type="non-terminal residue" evidence="2">
    <location>
        <position position="229"/>
    </location>
</feature>
<feature type="region of interest" description="Disordered" evidence="1">
    <location>
        <begin position="178"/>
        <end position="229"/>
    </location>
</feature>
<reference evidence="2" key="1">
    <citation type="journal article" date="2021" name="Proc. Natl. Acad. Sci. U.S.A.">
        <title>Three genomes in the algal genus Volvox reveal the fate of a haploid sex-determining region after a transition to homothallism.</title>
        <authorList>
            <person name="Yamamoto K."/>
            <person name="Hamaji T."/>
            <person name="Kawai-Toyooka H."/>
            <person name="Matsuzaki R."/>
            <person name="Takahashi F."/>
            <person name="Nishimura Y."/>
            <person name="Kawachi M."/>
            <person name="Noguchi H."/>
            <person name="Minakuchi Y."/>
            <person name="Umen J.G."/>
            <person name="Toyoda A."/>
            <person name="Nozaki H."/>
        </authorList>
    </citation>
    <scope>NUCLEOTIDE SEQUENCE</scope>
    <source>
        <strain evidence="2">NIES-3786</strain>
    </source>
</reference>
<dbReference type="Proteomes" id="UP000747110">
    <property type="component" value="Unassembled WGS sequence"/>
</dbReference>
<organism evidence="2 3">
    <name type="scientific">Volvox reticuliferus</name>
    <dbReference type="NCBI Taxonomy" id="1737510"/>
    <lineage>
        <taxon>Eukaryota</taxon>
        <taxon>Viridiplantae</taxon>
        <taxon>Chlorophyta</taxon>
        <taxon>core chlorophytes</taxon>
        <taxon>Chlorophyceae</taxon>
        <taxon>CS clade</taxon>
        <taxon>Chlamydomonadales</taxon>
        <taxon>Volvocaceae</taxon>
        <taxon>Volvox</taxon>
    </lineage>
</organism>
<gene>
    <name evidence="2" type="ORF">Vretifemale_402</name>
</gene>
<dbReference type="PANTHER" id="PTHR33675">
    <property type="entry name" value="NUCLEAR RECEPTOR FAMILY 2 GROUP C PROTEIN"/>
    <property type="match status" value="1"/>
</dbReference>
<name>A0A8J4BWP2_9CHLO</name>
<feature type="compositionally biased region" description="Low complexity" evidence="1">
    <location>
        <begin position="214"/>
        <end position="229"/>
    </location>
</feature>
<dbReference type="OrthoDB" id="755598at2759"/>